<dbReference type="InterPro" id="IPR019734">
    <property type="entry name" value="TPR_rpt"/>
</dbReference>
<evidence type="ECO:0000256" key="8">
    <source>
        <dbReference type="SAM" id="Phobius"/>
    </source>
</evidence>
<keyword evidence="7" id="KW-0802">TPR repeat</keyword>
<dbReference type="InterPro" id="IPR004937">
    <property type="entry name" value="Urea_transporter"/>
</dbReference>
<evidence type="ECO:0000256" key="2">
    <source>
        <dbReference type="ARBA" id="ARBA00005914"/>
    </source>
</evidence>
<feature type="transmembrane region" description="Helical" evidence="8">
    <location>
        <begin position="365"/>
        <end position="381"/>
    </location>
</feature>
<keyword evidence="10" id="KW-1185">Reference proteome</keyword>
<dbReference type="PROSITE" id="PS50005">
    <property type="entry name" value="TPR"/>
    <property type="match status" value="1"/>
</dbReference>
<feature type="transmembrane region" description="Helical" evidence="8">
    <location>
        <begin position="22"/>
        <end position="55"/>
    </location>
</feature>
<comment type="similarity">
    <text evidence="2">Belongs to the urea transporter family.</text>
</comment>
<dbReference type="Pfam" id="PF03253">
    <property type="entry name" value="UT"/>
    <property type="match status" value="1"/>
</dbReference>
<dbReference type="InterPro" id="IPR029020">
    <property type="entry name" value="Ammonium/urea_transptr"/>
</dbReference>
<evidence type="ECO:0000313" key="9">
    <source>
        <dbReference type="EMBL" id="MBB5034184.1"/>
    </source>
</evidence>
<dbReference type="AlphaFoldDB" id="A0A7W7YDJ6"/>
<dbReference type="SMART" id="SM00028">
    <property type="entry name" value="TPR"/>
    <property type="match status" value="3"/>
</dbReference>
<dbReference type="SUPFAM" id="SSF48452">
    <property type="entry name" value="TPR-like"/>
    <property type="match status" value="1"/>
</dbReference>
<proteinExistence type="inferred from homology"/>
<protein>
    <submittedName>
        <fullName evidence="9">Urea transporter</fullName>
    </submittedName>
</protein>
<dbReference type="InterPro" id="IPR011990">
    <property type="entry name" value="TPR-like_helical_dom_sf"/>
</dbReference>
<keyword evidence="3" id="KW-1003">Cell membrane</keyword>
<organism evidence="9 10">
    <name type="scientific">Prosthecobacter vanneervenii</name>
    <dbReference type="NCBI Taxonomy" id="48466"/>
    <lineage>
        <taxon>Bacteria</taxon>
        <taxon>Pseudomonadati</taxon>
        <taxon>Verrucomicrobiota</taxon>
        <taxon>Verrucomicrobiia</taxon>
        <taxon>Verrucomicrobiales</taxon>
        <taxon>Verrucomicrobiaceae</taxon>
        <taxon>Prosthecobacter</taxon>
    </lineage>
</organism>
<comment type="subcellular location">
    <subcellularLocation>
        <location evidence="1">Cell membrane</location>
        <topology evidence="1">Multi-pass membrane protein</topology>
    </subcellularLocation>
</comment>
<feature type="transmembrane region" description="Helical" evidence="8">
    <location>
        <begin position="341"/>
        <end position="359"/>
    </location>
</feature>
<feature type="transmembrane region" description="Helical" evidence="8">
    <location>
        <begin position="388"/>
        <end position="406"/>
    </location>
</feature>
<reference evidence="9 10" key="1">
    <citation type="submission" date="2020-08" db="EMBL/GenBank/DDBJ databases">
        <title>Genomic Encyclopedia of Type Strains, Phase IV (KMG-IV): sequencing the most valuable type-strain genomes for metagenomic binning, comparative biology and taxonomic classification.</title>
        <authorList>
            <person name="Goeker M."/>
        </authorList>
    </citation>
    <scope>NUCLEOTIDE SEQUENCE [LARGE SCALE GENOMIC DNA]</scope>
    <source>
        <strain evidence="9 10">DSM 12252</strain>
    </source>
</reference>
<feature type="transmembrane region" description="Helical" evidence="8">
    <location>
        <begin position="312"/>
        <end position="334"/>
    </location>
</feature>
<dbReference type="GO" id="GO:0015204">
    <property type="term" value="F:urea transmembrane transporter activity"/>
    <property type="evidence" value="ECO:0007669"/>
    <property type="project" value="InterPro"/>
</dbReference>
<dbReference type="Proteomes" id="UP000590740">
    <property type="component" value="Unassembled WGS sequence"/>
</dbReference>
<accession>A0A7W7YDJ6</accession>
<dbReference type="Pfam" id="PF13432">
    <property type="entry name" value="TPR_16"/>
    <property type="match status" value="1"/>
</dbReference>
<dbReference type="RefSeq" id="WP_184341729.1">
    <property type="nucleotide sequence ID" value="NZ_JACHIG010000008.1"/>
</dbReference>
<feature type="transmembrane region" description="Helical" evidence="8">
    <location>
        <begin position="62"/>
        <end position="82"/>
    </location>
</feature>
<comment type="caution">
    <text evidence="9">The sequence shown here is derived from an EMBL/GenBank/DDBJ whole genome shotgun (WGS) entry which is preliminary data.</text>
</comment>
<feature type="transmembrane region" description="Helical" evidence="8">
    <location>
        <begin position="412"/>
        <end position="435"/>
    </location>
</feature>
<sequence>MKRLLDHTLRGYGQMLVANNRITGACVLVGMFVLSVEMALMSLGGALLISALALWRAQNDSVLKTGLFSVNGALLGALWYLFPQVPLWAQALATALGCAGMVFFFVPVAERMHEDKSPYVLFSLPYVVAAWAALTALIFFGVHDAELTRGWRALLANRFEKAEKHFLNTEVSTDMAEAYRCAGLGWSLYRRGDQTGAQTAFSRVLSLKIGVADAYDGLGWSRFRQGRYDDAVLAFRRAVALDSFFADSWDGLGWCELQAGHPEEARRHFTTAALCAPLFADAFSGFAATLSGGKAEAYAKAWSGFLSSHLSLTAQFTSTRVLLCWLWFFIGLLFHSRTSALVALVAVLVCMLGSAWRPVFGDPAFAMNVVVLALALGGHYLRLNVKTVMWMLMMTLLLALAWEPLSEALLRVALLPLCLPFNLALLGSLSFFGWLHRRGLSDERIPVDWASCTPADIRCFCAQKEVADGCWERLKKAEPGQPQPKTARSLQLPAKVDLKVNAE</sequence>
<evidence type="ECO:0000256" key="3">
    <source>
        <dbReference type="ARBA" id="ARBA00022475"/>
    </source>
</evidence>
<keyword evidence="6 8" id="KW-0472">Membrane</keyword>
<evidence type="ECO:0000313" key="10">
    <source>
        <dbReference type="Proteomes" id="UP000590740"/>
    </source>
</evidence>
<dbReference type="GO" id="GO:0005886">
    <property type="term" value="C:plasma membrane"/>
    <property type="evidence" value="ECO:0007669"/>
    <property type="project" value="UniProtKB-SubCell"/>
</dbReference>
<keyword evidence="5 8" id="KW-1133">Transmembrane helix</keyword>
<dbReference type="Gene3D" id="1.25.40.10">
    <property type="entry name" value="Tetratricopeptide repeat domain"/>
    <property type="match status" value="1"/>
</dbReference>
<evidence type="ECO:0000256" key="4">
    <source>
        <dbReference type="ARBA" id="ARBA00022692"/>
    </source>
</evidence>
<gene>
    <name evidence="9" type="ORF">HNQ65_003775</name>
</gene>
<keyword evidence="4 8" id="KW-0812">Transmembrane</keyword>
<evidence type="ECO:0000256" key="7">
    <source>
        <dbReference type="PROSITE-ProRule" id="PRU00339"/>
    </source>
</evidence>
<feature type="repeat" description="TPR" evidence="7">
    <location>
        <begin position="212"/>
        <end position="245"/>
    </location>
</feature>
<feature type="transmembrane region" description="Helical" evidence="8">
    <location>
        <begin position="120"/>
        <end position="142"/>
    </location>
</feature>
<evidence type="ECO:0000256" key="1">
    <source>
        <dbReference type="ARBA" id="ARBA00004651"/>
    </source>
</evidence>
<evidence type="ECO:0000256" key="5">
    <source>
        <dbReference type="ARBA" id="ARBA00022989"/>
    </source>
</evidence>
<dbReference type="Gene3D" id="1.10.3430.10">
    <property type="entry name" value="Ammonium transporter AmtB like domains"/>
    <property type="match status" value="2"/>
</dbReference>
<evidence type="ECO:0000256" key="6">
    <source>
        <dbReference type="ARBA" id="ARBA00023136"/>
    </source>
</evidence>
<feature type="transmembrane region" description="Helical" evidence="8">
    <location>
        <begin position="88"/>
        <end position="108"/>
    </location>
</feature>
<name>A0A7W7YDJ6_9BACT</name>
<dbReference type="EMBL" id="JACHIG010000008">
    <property type="protein sequence ID" value="MBB5034184.1"/>
    <property type="molecule type" value="Genomic_DNA"/>
</dbReference>